<evidence type="ECO:0000313" key="2">
    <source>
        <dbReference type="Proteomes" id="UP000800036"/>
    </source>
</evidence>
<organism evidence="1 2">
    <name type="scientific">Bimuria novae-zelandiae CBS 107.79</name>
    <dbReference type="NCBI Taxonomy" id="1447943"/>
    <lineage>
        <taxon>Eukaryota</taxon>
        <taxon>Fungi</taxon>
        <taxon>Dikarya</taxon>
        <taxon>Ascomycota</taxon>
        <taxon>Pezizomycotina</taxon>
        <taxon>Dothideomycetes</taxon>
        <taxon>Pleosporomycetidae</taxon>
        <taxon>Pleosporales</taxon>
        <taxon>Massarineae</taxon>
        <taxon>Didymosphaeriaceae</taxon>
        <taxon>Bimuria</taxon>
    </lineage>
</organism>
<dbReference type="Proteomes" id="UP000800036">
    <property type="component" value="Unassembled WGS sequence"/>
</dbReference>
<gene>
    <name evidence="1" type="ORF">BU23DRAFT_203377</name>
</gene>
<sequence length="72" mass="8167">MENAPLMLAWAMTLRQTRSSYQVNAGLPPQLYKNARAVYHSSAVHIGYQNITVQHRKWDVVISAVVGWWAKG</sequence>
<protein>
    <submittedName>
        <fullName evidence="1">Uncharacterized protein</fullName>
    </submittedName>
</protein>
<reference evidence="1" key="1">
    <citation type="journal article" date="2020" name="Stud. Mycol.">
        <title>101 Dothideomycetes genomes: a test case for predicting lifestyles and emergence of pathogens.</title>
        <authorList>
            <person name="Haridas S."/>
            <person name="Albert R."/>
            <person name="Binder M."/>
            <person name="Bloem J."/>
            <person name="Labutti K."/>
            <person name="Salamov A."/>
            <person name="Andreopoulos B."/>
            <person name="Baker S."/>
            <person name="Barry K."/>
            <person name="Bills G."/>
            <person name="Bluhm B."/>
            <person name="Cannon C."/>
            <person name="Castanera R."/>
            <person name="Culley D."/>
            <person name="Daum C."/>
            <person name="Ezra D."/>
            <person name="Gonzalez J."/>
            <person name="Henrissat B."/>
            <person name="Kuo A."/>
            <person name="Liang C."/>
            <person name="Lipzen A."/>
            <person name="Lutzoni F."/>
            <person name="Magnuson J."/>
            <person name="Mondo S."/>
            <person name="Nolan M."/>
            <person name="Ohm R."/>
            <person name="Pangilinan J."/>
            <person name="Park H.-J."/>
            <person name="Ramirez L."/>
            <person name="Alfaro M."/>
            <person name="Sun H."/>
            <person name="Tritt A."/>
            <person name="Yoshinaga Y."/>
            <person name="Zwiers L.-H."/>
            <person name="Turgeon B."/>
            <person name="Goodwin S."/>
            <person name="Spatafora J."/>
            <person name="Crous P."/>
            <person name="Grigoriev I."/>
        </authorList>
    </citation>
    <scope>NUCLEOTIDE SEQUENCE</scope>
    <source>
        <strain evidence="1">CBS 107.79</strain>
    </source>
</reference>
<proteinExistence type="predicted"/>
<dbReference type="EMBL" id="ML976698">
    <property type="protein sequence ID" value="KAF1970827.1"/>
    <property type="molecule type" value="Genomic_DNA"/>
</dbReference>
<evidence type="ECO:0000313" key="1">
    <source>
        <dbReference type="EMBL" id="KAF1970827.1"/>
    </source>
</evidence>
<accession>A0A6A5VC60</accession>
<keyword evidence="2" id="KW-1185">Reference proteome</keyword>
<name>A0A6A5VC60_9PLEO</name>
<dbReference type="AlphaFoldDB" id="A0A6A5VC60"/>